<dbReference type="RefSeq" id="WP_144886384.1">
    <property type="nucleotide sequence ID" value="NZ_VLLE01000004.1"/>
</dbReference>
<name>A0A562SJ32_9BACT</name>
<reference evidence="2 3" key="1">
    <citation type="journal article" date="2015" name="Stand. Genomic Sci.">
        <title>Genomic Encyclopedia of Bacterial and Archaeal Type Strains, Phase III: the genomes of soil and plant-associated and newly described type strains.</title>
        <authorList>
            <person name="Whitman W.B."/>
            <person name="Woyke T."/>
            <person name="Klenk H.P."/>
            <person name="Zhou Y."/>
            <person name="Lilburn T.G."/>
            <person name="Beck B.J."/>
            <person name="De Vos P."/>
            <person name="Vandamme P."/>
            <person name="Eisen J.A."/>
            <person name="Garrity G."/>
            <person name="Hugenholtz P."/>
            <person name="Kyrpides N.C."/>
        </authorList>
    </citation>
    <scope>NUCLEOTIDE SEQUENCE [LARGE SCALE GENOMIC DNA]</scope>
    <source>
        <strain evidence="2 3">CGMCC 1.7271</strain>
    </source>
</reference>
<organism evidence="2 3">
    <name type="scientific">Lacibacter cauensis</name>
    <dbReference type="NCBI Taxonomy" id="510947"/>
    <lineage>
        <taxon>Bacteria</taxon>
        <taxon>Pseudomonadati</taxon>
        <taxon>Bacteroidota</taxon>
        <taxon>Chitinophagia</taxon>
        <taxon>Chitinophagales</taxon>
        <taxon>Chitinophagaceae</taxon>
        <taxon>Lacibacter</taxon>
    </lineage>
</organism>
<protein>
    <recommendedName>
        <fullName evidence="4">SPW repeat-containing protein</fullName>
    </recommendedName>
</protein>
<evidence type="ECO:0000313" key="2">
    <source>
        <dbReference type="EMBL" id="TWI81178.1"/>
    </source>
</evidence>
<evidence type="ECO:0000256" key="1">
    <source>
        <dbReference type="SAM" id="Phobius"/>
    </source>
</evidence>
<dbReference type="InterPro" id="IPR046548">
    <property type="entry name" value="DUF6804"/>
</dbReference>
<dbReference type="AlphaFoldDB" id="A0A562SJ32"/>
<evidence type="ECO:0000313" key="3">
    <source>
        <dbReference type="Proteomes" id="UP000316167"/>
    </source>
</evidence>
<dbReference type="EMBL" id="VLLE01000004">
    <property type="protein sequence ID" value="TWI81178.1"/>
    <property type="molecule type" value="Genomic_DNA"/>
</dbReference>
<proteinExistence type="predicted"/>
<evidence type="ECO:0008006" key="4">
    <source>
        <dbReference type="Google" id="ProtNLM"/>
    </source>
</evidence>
<accession>A0A562SJ32</accession>
<keyword evidence="1" id="KW-1133">Transmembrane helix</keyword>
<feature type="transmembrane region" description="Helical" evidence="1">
    <location>
        <begin position="71"/>
        <end position="90"/>
    </location>
</feature>
<dbReference type="OrthoDB" id="1082986at2"/>
<feature type="transmembrane region" description="Helical" evidence="1">
    <location>
        <begin position="47"/>
        <end position="64"/>
    </location>
</feature>
<comment type="caution">
    <text evidence="2">The sequence shown here is derived from an EMBL/GenBank/DDBJ whole genome shotgun (WGS) entry which is preliminary data.</text>
</comment>
<dbReference type="Proteomes" id="UP000316167">
    <property type="component" value="Unassembled WGS sequence"/>
</dbReference>
<sequence length="105" mass="11691">MKTLIKIALAVLFAVCLLNMPYGYYELVRFLGMVGFAVLAFQDRKITGLAVLWGSSALLINPFIKLALGRTLWNVVDVVWAVVLVVTAFVDYRNVTKSPRINGSR</sequence>
<keyword evidence="1" id="KW-0812">Transmembrane</keyword>
<gene>
    <name evidence="2" type="ORF">IQ13_2194</name>
</gene>
<dbReference type="Pfam" id="PF20619">
    <property type="entry name" value="DUF6804"/>
    <property type="match status" value="1"/>
</dbReference>
<keyword evidence="1" id="KW-0472">Membrane</keyword>
<keyword evidence="3" id="KW-1185">Reference proteome</keyword>